<proteinExistence type="predicted"/>
<keyword evidence="1" id="KW-0175">Coiled coil</keyword>
<evidence type="ECO:0000256" key="1">
    <source>
        <dbReference type="SAM" id="Coils"/>
    </source>
</evidence>
<gene>
    <name evidence="2" type="ORF">Adu01nite_02810</name>
</gene>
<name>A0ABQ3YMX3_9ACTN</name>
<keyword evidence="3" id="KW-1185">Reference proteome</keyword>
<feature type="coiled-coil region" evidence="1">
    <location>
        <begin position="24"/>
        <end position="65"/>
    </location>
</feature>
<dbReference type="RefSeq" id="WP_239132045.1">
    <property type="nucleotide sequence ID" value="NZ_BAAATX010000008.1"/>
</dbReference>
<protein>
    <submittedName>
        <fullName evidence="2">Uncharacterized protein</fullName>
    </submittedName>
</protein>
<sequence>MTERVKIPARRVVLEAPERARWELAAMAGRLRSLEVKLAEEQANAEEMRRERDRERRRLERLQHSESYRLGYGLVSLVKDPVHTVPRIARAVLRRLRGRHAAGVAGVRKVPVAAQRPPAHLYVAIGLDTVAVREFVLTLQQRLLVNPDHRPIVVTDCPSFALLRDLGVLLEYLPDRATWEKHRPDRPWDDLLSQRLTRLYRDHDTARTIMVDRAQLPTLADLLR</sequence>
<comment type="caution">
    <text evidence="2">The sequence shown here is derived from an EMBL/GenBank/DDBJ whole genome shotgun (WGS) entry which is preliminary data.</text>
</comment>
<organism evidence="2 3">
    <name type="scientific">Paractinoplanes durhamensis</name>
    <dbReference type="NCBI Taxonomy" id="113563"/>
    <lineage>
        <taxon>Bacteria</taxon>
        <taxon>Bacillati</taxon>
        <taxon>Actinomycetota</taxon>
        <taxon>Actinomycetes</taxon>
        <taxon>Micromonosporales</taxon>
        <taxon>Micromonosporaceae</taxon>
        <taxon>Paractinoplanes</taxon>
    </lineage>
</organism>
<reference evidence="2 3" key="1">
    <citation type="submission" date="2021-01" db="EMBL/GenBank/DDBJ databases">
        <title>Whole genome shotgun sequence of Actinoplanes durhamensis NBRC 14914.</title>
        <authorList>
            <person name="Komaki H."/>
            <person name="Tamura T."/>
        </authorList>
    </citation>
    <scope>NUCLEOTIDE SEQUENCE [LARGE SCALE GENOMIC DNA]</scope>
    <source>
        <strain evidence="2 3">NBRC 14914</strain>
    </source>
</reference>
<dbReference type="EMBL" id="BOML01000003">
    <property type="protein sequence ID" value="GID98930.1"/>
    <property type="molecule type" value="Genomic_DNA"/>
</dbReference>
<accession>A0ABQ3YMX3</accession>
<evidence type="ECO:0000313" key="2">
    <source>
        <dbReference type="EMBL" id="GID98930.1"/>
    </source>
</evidence>
<evidence type="ECO:0000313" key="3">
    <source>
        <dbReference type="Proteomes" id="UP000637628"/>
    </source>
</evidence>
<dbReference type="Proteomes" id="UP000637628">
    <property type="component" value="Unassembled WGS sequence"/>
</dbReference>